<evidence type="ECO:0000256" key="1">
    <source>
        <dbReference type="ARBA" id="ARBA00004167"/>
    </source>
</evidence>
<feature type="region of interest" description="Disordered" evidence="5">
    <location>
        <begin position="154"/>
        <end position="185"/>
    </location>
</feature>
<accession>A0AAD8V0U5</accession>
<dbReference type="GeneID" id="85447043"/>
<protein>
    <submittedName>
        <fullName evidence="7">Uncharacterized protein</fullName>
    </submittedName>
</protein>
<dbReference type="GO" id="GO:0071944">
    <property type="term" value="C:cell periphery"/>
    <property type="evidence" value="ECO:0007669"/>
    <property type="project" value="UniProtKB-ARBA"/>
</dbReference>
<dbReference type="Proteomes" id="UP001230504">
    <property type="component" value="Unassembled WGS sequence"/>
</dbReference>
<evidence type="ECO:0000313" key="8">
    <source>
        <dbReference type="Proteomes" id="UP001230504"/>
    </source>
</evidence>
<dbReference type="AlphaFoldDB" id="A0AAD8V0U5"/>
<feature type="compositionally biased region" description="Low complexity" evidence="5">
    <location>
        <begin position="65"/>
        <end position="83"/>
    </location>
</feature>
<dbReference type="RefSeq" id="XP_060410174.1">
    <property type="nucleotide sequence ID" value="XM_060562803.1"/>
</dbReference>
<dbReference type="PANTHER" id="PTHR15549:SF26">
    <property type="entry name" value="AXIAL BUDDING PATTERN PROTEIN 2-RELATED"/>
    <property type="match status" value="1"/>
</dbReference>
<feature type="transmembrane region" description="Helical" evidence="6">
    <location>
        <begin position="95"/>
        <end position="118"/>
    </location>
</feature>
<dbReference type="EMBL" id="JAHLJV010000072">
    <property type="protein sequence ID" value="KAK1574678.1"/>
    <property type="molecule type" value="Genomic_DNA"/>
</dbReference>
<evidence type="ECO:0000256" key="6">
    <source>
        <dbReference type="SAM" id="Phobius"/>
    </source>
</evidence>
<comment type="subcellular location">
    <subcellularLocation>
        <location evidence="1">Membrane</location>
        <topology evidence="1">Single-pass membrane protein</topology>
    </subcellularLocation>
</comment>
<organism evidence="7 8">
    <name type="scientific">Colletotrichum navitas</name>
    <dbReference type="NCBI Taxonomy" id="681940"/>
    <lineage>
        <taxon>Eukaryota</taxon>
        <taxon>Fungi</taxon>
        <taxon>Dikarya</taxon>
        <taxon>Ascomycota</taxon>
        <taxon>Pezizomycotina</taxon>
        <taxon>Sordariomycetes</taxon>
        <taxon>Hypocreomycetidae</taxon>
        <taxon>Glomerellales</taxon>
        <taxon>Glomerellaceae</taxon>
        <taxon>Colletotrichum</taxon>
        <taxon>Colletotrichum graminicola species complex</taxon>
    </lineage>
</organism>
<evidence type="ECO:0000256" key="5">
    <source>
        <dbReference type="SAM" id="MobiDB-lite"/>
    </source>
</evidence>
<name>A0AAD8V0U5_9PEZI</name>
<comment type="caution">
    <text evidence="7">The sequence shown here is derived from an EMBL/GenBank/DDBJ whole genome shotgun (WGS) entry which is preliminary data.</text>
</comment>
<evidence type="ECO:0000256" key="4">
    <source>
        <dbReference type="ARBA" id="ARBA00023136"/>
    </source>
</evidence>
<dbReference type="InterPro" id="IPR051694">
    <property type="entry name" value="Immunoregulatory_rcpt-like"/>
</dbReference>
<dbReference type="PANTHER" id="PTHR15549">
    <property type="entry name" value="PAIRED IMMUNOGLOBULIN-LIKE TYPE 2 RECEPTOR"/>
    <property type="match status" value="1"/>
</dbReference>
<keyword evidence="3 6" id="KW-1133">Transmembrane helix</keyword>
<keyword evidence="4 6" id="KW-0472">Membrane</keyword>
<keyword evidence="8" id="KW-1185">Reference proteome</keyword>
<gene>
    <name evidence="7" type="ORF">LY79DRAFT_662053</name>
</gene>
<dbReference type="GO" id="GO:0016020">
    <property type="term" value="C:membrane"/>
    <property type="evidence" value="ECO:0007669"/>
    <property type="project" value="UniProtKB-SubCell"/>
</dbReference>
<evidence type="ECO:0000256" key="3">
    <source>
        <dbReference type="ARBA" id="ARBA00022989"/>
    </source>
</evidence>
<evidence type="ECO:0000313" key="7">
    <source>
        <dbReference type="EMBL" id="KAK1574678.1"/>
    </source>
</evidence>
<reference evidence="7" key="1">
    <citation type="submission" date="2021-06" db="EMBL/GenBank/DDBJ databases">
        <title>Comparative genomics, transcriptomics and evolutionary studies reveal genomic signatures of adaptation to plant cell wall in hemibiotrophic fungi.</title>
        <authorList>
            <consortium name="DOE Joint Genome Institute"/>
            <person name="Baroncelli R."/>
            <person name="Diaz J.F."/>
            <person name="Benocci T."/>
            <person name="Peng M."/>
            <person name="Battaglia E."/>
            <person name="Haridas S."/>
            <person name="Andreopoulos W."/>
            <person name="Labutti K."/>
            <person name="Pangilinan J."/>
            <person name="Floch G.L."/>
            <person name="Makela M.R."/>
            <person name="Henrissat B."/>
            <person name="Grigoriev I.V."/>
            <person name="Crouch J.A."/>
            <person name="De Vries R.P."/>
            <person name="Sukno S.A."/>
            <person name="Thon M.R."/>
        </authorList>
    </citation>
    <scope>NUCLEOTIDE SEQUENCE</scope>
    <source>
        <strain evidence="7">CBS 125086</strain>
    </source>
</reference>
<feature type="region of interest" description="Disordered" evidence="5">
    <location>
        <begin position="57"/>
        <end position="87"/>
    </location>
</feature>
<sequence length="185" mass="18897">MAQLGWQFLASAYLQVNLDAGQFSLWAANPTSAEDIAAMDSEDEVMDDFCAVTSNNGDIDGAGNSSSSPGTSPSQLPTLSPGSAEAAGPALPTGAIVGVAVGAVVAGAVFGGLVLWFCKRKKGVSPGIRTQTGQVEGPSVAYQDKPPIYGGWSYKPELSGQTSQPHELANEGSGPRPGHQYELAG</sequence>
<evidence type="ECO:0000256" key="2">
    <source>
        <dbReference type="ARBA" id="ARBA00022692"/>
    </source>
</evidence>
<keyword evidence="2 6" id="KW-0812">Transmembrane</keyword>
<proteinExistence type="predicted"/>